<reference evidence="1" key="1">
    <citation type="submission" date="2021-02" db="EMBL/GenBank/DDBJ databases">
        <authorList>
            <consortium name="DOE Joint Genome Institute"/>
            <person name="Ahrendt S."/>
            <person name="Looney B.P."/>
            <person name="Miyauchi S."/>
            <person name="Morin E."/>
            <person name="Drula E."/>
            <person name="Courty P.E."/>
            <person name="Chicoki N."/>
            <person name="Fauchery L."/>
            <person name="Kohler A."/>
            <person name="Kuo A."/>
            <person name="Labutti K."/>
            <person name="Pangilinan J."/>
            <person name="Lipzen A."/>
            <person name="Riley R."/>
            <person name="Andreopoulos W."/>
            <person name="He G."/>
            <person name="Johnson J."/>
            <person name="Barry K.W."/>
            <person name="Grigoriev I.V."/>
            <person name="Nagy L."/>
            <person name="Hibbett D."/>
            <person name="Henrissat B."/>
            <person name="Matheny P.B."/>
            <person name="Labbe J."/>
            <person name="Martin F."/>
        </authorList>
    </citation>
    <scope>NUCLEOTIDE SEQUENCE</scope>
    <source>
        <strain evidence="1">EC-137</strain>
    </source>
</reference>
<gene>
    <name evidence="1" type="ORF">K488DRAFT_69954</name>
</gene>
<protein>
    <submittedName>
        <fullName evidence="1">SGNH hydrolase-type esterase domain-containing protein</fullName>
    </submittedName>
</protein>
<evidence type="ECO:0000313" key="2">
    <source>
        <dbReference type="Proteomes" id="UP000814128"/>
    </source>
</evidence>
<proteinExistence type="predicted"/>
<sequence length="269" mass="29589">MSTFFNVGTSWPGYAGIKKIFVFGDSYSYNGYHTQSPVPSASQPMGVPFPGAPNNEPGRPNWIGHLIRSFGHGQANMLVYDYAIRGDTIQGVRGQIASSFVPVIGKKPSWAPWRASDSLFVTWIGVNDCRLMLEPKPADIDAIVANLFLAQEQLYVTGARNFLFIDLPPIHRSPAGSNAVGNYGARFWGFNEAIKRKIQEFAANHPDATLVLYSSWAAFTRVLDNPAAYGFSAADVAVQGGSIWFDHIHPTSKMHQLLAREIVQLLSSR</sequence>
<organism evidence="1 2">
    <name type="scientific">Vararia minispora EC-137</name>
    <dbReference type="NCBI Taxonomy" id="1314806"/>
    <lineage>
        <taxon>Eukaryota</taxon>
        <taxon>Fungi</taxon>
        <taxon>Dikarya</taxon>
        <taxon>Basidiomycota</taxon>
        <taxon>Agaricomycotina</taxon>
        <taxon>Agaricomycetes</taxon>
        <taxon>Russulales</taxon>
        <taxon>Lachnocladiaceae</taxon>
        <taxon>Vararia</taxon>
    </lineage>
</organism>
<keyword evidence="2" id="KW-1185">Reference proteome</keyword>
<dbReference type="EMBL" id="MU273522">
    <property type="protein sequence ID" value="KAI0033342.1"/>
    <property type="molecule type" value="Genomic_DNA"/>
</dbReference>
<name>A0ACB8QNT7_9AGAM</name>
<reference evidence="1" key="2">
    <citation type="journal article" date="2022" name="New Phytol.">
        <title>Evolutionary transition to the ectomycorrhizal habit in the genomes of a hyperdiverse lineage of mushroom-forming fungi.</title>
        <authorList>
            <person name="Looney B."/>
            <person name="Miyauchi S."/>
            <person name="Morin E."/>
            <person name="Drula E."/>
            <person name="Courty P.E."/>
            <person name="Kohler A."/>
            <person name="Kuo A."/>
            <person name="LaButti K."/>
            <person name="Pangilinan J."/>
            <person name="Lipzen A."/>
            <person name="Riley R."/>
            <person name="Andreopoulos W."/>
            <person name="He G."/>
            <person name="Johnson J."/>
            <person name="Nolan M."/>
            <person name="Tritt A."/>
            <person name="Barry K.W."/>
            <person name="Grigoriev I.V."/>
            <person name="Nagy L.G."/>
            <person name="Hibbett D."/>
            <person name="Henrissat B."/>
            <person name="Matheny P.B."/>
            <person name="Labbe J."/>
            <person name="Martin F.M."/>
        </authorList>
    </citation>
    <scope>NUCLEOTIDE SEQUENCE</scope>
    <source>
        <strain evidence="1">EC-137</strain>
    </source>
</reference>
<keyword evidence="1" id="KW-0378">Hydrolase</keyword>
<dbReference type="Proteomes" id="UP000814128">
    <property type="component" value="Unassembled WGS sequence"/>
</dbReference>
<comment type="caution">
    <text evidence="1">The sequence shown here is derived from an EMBL/GenBank/DDBJ whole genome shotgun (WGS) entry which is preliminary data.</text>
</comment>
<accession>A0ACB8QNT7</accession>
<evidence type="ECO:0000313" key="1">
    <source>
        <dbReference type="EMBL" id="KAI0033342.1"/>
    </source>
</evidence>